<evidence type="ECO:0000313" key="2">
    <source>
        <dbReference type="EMBL" id="KAF9066579.1"/>
    </source>
</evidence>
<keyword evidence="3" id="KW-1185">Reference proteome</keyword>
<gene>
    <name evidence="2" type="ORF">BDP27DRAFT_1423727</name>
</gene>
<feature type="compositionally biased region" description="Basic and acidic residues" evidence="1">
    <location>
        <begin position="131"/>
        <end position="167"/>
    </location>
</feature>
<accession>A0A9P5PNP1</accession>
<dbReference type="EMBL" id="JADNRY010000085">
    <property type="protein sequence ID" value="KAF9066579.1"/>
    <property type="molecule type" value="Genomic_DNA"/>
</dbReference>
<name>A0A9P5PNP1_9AGAR</name>
<feature type="region of interest" description="Disordered" evidence="1">
    <location>
        <begin position="1"/>
        <end position="27"/>
    </location>
</feature>
<evidence type="ECO:0000313" key="3">
    <source>
        <dbReference type="Proteomes" id="UP000772434"/>
    </source>
</evidence>
<sequence length="280" mass="31484">MSSAANLTLDQRKRSNSQLDVAEDPPMPGTLSLVPYFSPSKVRAVAGPLQEQFDEQRETNKALLETLRGYQSVFQRLTSEKTLLVDQNNWVSNKINQLHQEWPDEMEVNNQLDSMHQEEVRLREAAKESLHLAQQHQKDMEQHLKEANEERERVTRDKISLDAEIIHLRTKANSQQCTTPTPPSQGPSASASPPPPRSSSSTHQEPQWPVDSAQASVSPQQQRQVPPQTSTSFPPPQQSSLSSSHQQPHASPFCSFMMPPTLQQSSSPSHPSHPQPRYLI</sequence>
<dbReference type="AlphaFoldDB" id="A0A9P5PNP1"/>
<feature type="compositionally biased region" description="Low complexity" evidence="1">
    <location>
        <begin position="212"/>
        <end position="253"/>
    </location>
</feature>
<organism evidence="2 3">
    <name type="scientific">Rhodocollybia butyracea</name>
    <dbReference type="NCBI Taxonomy" id="206335"/>
    <lineage>
        <taxon>Eukaryota</taxon>
        <taxon>Fungi</taxon>
        <taxon>Dikarya</taxon>
        <taxon>Basidiomycota</taxon>
        <taxon>Agaricomycotina</taxon>
        <taxon>Agaricomycetes</taxon>
        <taxon>Agaricomycetidae</taxon>
        <taxon>Agaricales</taxon>
        <taxon>Marasmiineae</taxon>
        <taxon>Omphalotaceae</taxon>
        <taxon>Rhodocollybia</taxon>
    </lineage>
</organism>
<feature type="compositionally biased region" description="Low complexity" evidence="1">
    <location>
        <begin position="263"/>
        <end position="280"/>
    </location>
</feature>
<proteinExistence type="predicted"/>
<reference evidence="2" key="1">
    <citation type="submission" date="2020-11" db="EMBL/GenBank/DDBJ databases">
        <authorList>
            <consortium name="DOE Joint Genome Institute"/>
            <person name="Ahrendt S."/>
            <person name="Riley R."/>
            <person name="Andreopoulos W."/>
            <person name="Labutti K."/>
            <person name="Pangilinan J."/>
            <person name="Ruiz-Duenas F.J."/>
            <person name="Barrasa J.M."/>
            <person name="Sanchez-Garcia M."/>
            <person name="Camarero S."/>
            <person name="Miyauchi S."/>
            <person name="Serrano A."/>
            <person name="Linde D."/>
            <person name="Babiker R."/>
            <person name="Drula E."/>
            <person name="Ayuso-Fernandez I."/>
            <person name="Pacheco R."/>
            <person name="Padilla G."/>
            <person name="Ferreira P."/>
            <person name="Barriuso J."/>
            <person name="Kellner H."/>
            <person name="Castanera R."/>
            <person name="Alfaro M."/>
            <person name="Ramirez L."/>
            <person name="Pisabarro A.G."/>
            <person name="Kuo A."/>
            <person name="Tritt A."/>
            <person name="Lipzen A."/>
            <person name="He G."/>
            <person name="Yan M."/>
            <person name="Ng V."/>
            <person name="Cullen D."/>
            <person name="Martin F."/>
            <person name="Rosso M.-N."/>
            <person name="Henrissat B."/>
            <person name="Hibbett D."/>
            <person name="Martinez A.T."/>
            <person name="Grigoriev I.V."/>
        </authorList>
    </citation>
    <scope>NUCLEOTIDE SEQUENCE</scope>
    <source>
        <strain evidence="2">AH 40177</strain>
    </source>
</reference>
<comment type="caution">
    <text evidence="2">The sequence shown here is derived from an EMBL/GenBank/DDBJ whole genome shotgun (WGS) entry which is preliminary data.</text>
</comment>
<dbReference type="Proteomes" id="UP000772434">
    <property type="component" value="Unassembled WGS sequence"/>
</dbReference>
<evidence type="ECO:0000256" key="1">
    <source>
        <dbReference type="SAM" id="MobiDB-lite"/>
    </source>
</evidence>
<protein>
    <submittedName>
        <fullName evidence="2">Uncharacterized protein</fullName>
    </submittedName>
</protein>
<feature type="region of interest" description="Disordered" evidence="1">
    <location>
        <begin position="131"/>
        <end position="280"/>
    </location>
</feature>